<proteinExistence type="predicted"/>
<dbReference type="NCBIfam" id="TIGR00275">
    <property type="entry name" value="aminoacetone oxidase family FAD-binding enzyme"/>
    <property type="match status" value="1"/>
</dbReference>
<dbReference type="Pfam" id="PF22780">
    <property type="entry name" value="HI0933_like_1st"/>
    <property type="match status" value="1"/>
</dbReference>
<dbReference type="InterPro" id="IPR057661">
    <property type="entry name" value="RsdA/BaiN/AoA(So)_Rossmann"/>
</dbReference>
<dbReference type="Proteomes" id="UP000054695">
    <property type="component" value="Unassembled WGS sequence"/>
</dbReference>
<evidence type="ECO:0000259" key="4">
    <source>
        <dbReference type="Pfam" id="PF03486"/>
    </source>
</evidence>
<evidence type="ECO:0000313" key="6">
    <source>
        <dbReference type="EMBL" id="KTC77413.1"/>
    </source>
</evidence>
<dbReference type="PANTHER" id="PTHR42887:SF2">
    <property type="entry name" value="OS12G0638800 PROTEIN"/>
    <property type="match status" value="1"/>
</dbReference>
<name>A0A0W0S3D8_LEGBO</name>
<feature type="domain" description="RsdA/BaiN/AoA(So)-like Rossmann fold-like" evidence="4">
    <location>
        <begin position="32"/>
        <end position="416"/>
    </location>
</feature>
<evidence type="ECO:0000313" key="7">
    <source>
        <dbReference type="Proteomes" id="UP000054695"/>
    </source>
</evidence>
<dbReference type="InterPro" id="IPR023166">
    <property type="entry name" value="BaiN-like_dom_sf"/>
</dbReference>
<keyword evidence="3" id="KW-0274">FAD</keyword>
<evidence type="ECO:0000256" key="2">
    <source>
        <dbReference type="ARBA" id="ARBA00022630"/>
    </source>
</evidence>
<dbReference type="EMBL" id="LNXU01000002">
    <property type="protein sequence ID" value="KTC77413.1"/>
    <property type="molecule type" value="Genomic_DNA"/>
</dbReference>
<organism evidence="6 7">
    <name type="scientific">Legionella bozemanae</name>
    <name type="common">Fluoribacter bozemanae</name>
    <dbReference type="NCBI Taxonomy" id="447"/>
    <lineage>
        <taxon>Bacteria</taxon>
        <taxon>Pseudomonadati</taxon>
        <taxon>Pseudomonadota</taxon>
        <taxon>Gammaproteobacteria</taxon>
        <taxon>Legionellales</taxon>
        <taxon>Legionellaceae</taxon>
        <taxon>Legionella</taxon>
    </lineage>
</organism>
<dbReference type="InterPro" id="IPR036188">
    <property type="entry name" value="FAD/NAD-bd_sf"/>
</dbReference>
<reference evidence="6 7" key="1">
    <citation type="submission" date="2015-11" db="EMBL/GenBank/DDBJ databases">
        <title>Genomic analysis of 38 Legionella species identifies large and diverse effector repertoires.</title>
        <authorList>
            <person name="Burstein D."/>
            <person name="Amaro F."/>
            <person name="Zusman T."/>
            <person name="Lifshitz Z."/>
            <person name="Cohen O."/>
            <person name="Gilbert J.A."/>
            <person name="Pupko T."/>
            <person name="Shuman H.A."/>
            <person name="Segal G."/>
        </authorList>
    </citation>
    <scope>NUCLEOTIDE SEQUENCE [LARGE SCALE GENOMIC DNA]</scope>
    <source>
        <strain evidence="6 7">WIGA</strain>
    </source>
</reference>
<keyword evidence="7" id="KW-1185">Reference proteome</keyword>
<dbReference type="Gene3D" id="2.40.30.10">
    <property type="entry name" value="Translation factors"/>
    <property type="match status" value="1"/>
</dbReference>
<dbReference type="PRINTS" id="PR00411">
    <property type="entry name" value="PNDRDTASEI"/>
</dbReference>
<dbReference type="PATRIC" id="fig|447.4.peg.395"/>
<keyword evidence="2" id="KW-0285">Flavoprotein</keyword>
<dbReference type="AlphaFoldDB" id="A0A0W0S3D8"/>
<gene>
    <name evidence="6" type="primary">yhiN</name>
    <name evidence="6" type="ORF">Lboz_0366</name>
</gene>
<dbReference type="PRINTS" id="PR00368">
    <property type="entry name" value="FADPNR"/>
</dbReference>
<feature type="domain" description="RsdA/BaiN/AoA(So)-like insert" evidence="5">
    <location>
        <begin position="214"/>
        <end position="363"/>
    </location>
</feature>
<protein>
    <submittedName>
        <fullName evidence="6">Oxidoreductase with FAD/NAD(P)-binding domain protein</fullName>
    </submittedName>
</protein>
<accession>A0A0W0S3D8</accession>
<dbReference type="Gene3D" id="3.50.50.60">
    <property type="entry name" value="FAD/NAD(P)-binding domain"/>
    <property type="match status" value="1"/>
</dbReference>
<dbReference type="SUPFAM" id="SSF160996">
    <property type="entry name" value="HI0933 insert domain-like"/>
    <property type="match status" value="1"/>
</dbReference>
<dbReference type="PANTHER" id="PTHR42887">
    <property type="entry name" value="OS12G0638800 PROTEIN"/>
    <property type="match status" value="1"/>
</dbReference>
<sequence>MLKNNTLNHAHRMLPLHMFRFNTSQFNMEAVDVIIIGAGAAGLMCAIEAGKRYRKVLVLDHANKAGKKILMSGGGRCNFTNYYIEPEKYNSHNPHFFKSALTRYTQWDFIELVKKHKIPFYEKTLGQLFCDNKSKDIVDMLLKECDVAGVEIHLNTSVEKIQKSQSFKLHTTKGIFHCQSLVIASGGLSIPTMGASPFAYKVAEQFGIKVWPTRAGLVPLTLDVLEKERIALLSGISIDSLVKNARIEFRENTLFTHRGLSGPAILQLSSYWHAGEHICINLLPEINLLNYLKSARTEKPQKQLNSILSTHLPKRVIELFISPELAEKKLAELSNHHLESVTKQLNSWLVKPNGTEGYRTAEVTIGGIDCHAISSKTMEAQDIPGLYFIGEALDVTGWLGGYNFQWAWSSGWAAGQVV</sequence>
<dbReference type="SUPFAM" id="SSF51905">
    <property type="entry name" value="FAD/NAD(P)-binding domain"/>
    <property type="match status" value="1"/>
</dbReference>
<evidence type="ECO:0000256" key="3">
    <source>
        <dbReference type="ARBA" id="ARBA00022827"/>
    </source>
</evidence>
<comment type="caution">
    <text evidence="6">The sequence shown here is derived from an EMBL/GenBank/DDBJ whole genome shotgun (WGS) entry which is preliminary data.</text>
</comment>
<evidence type="ECO:0000259" key="5">
    <source>
        <dbReference type="Pfam" id="PF22780"/>
    </source>
</evidence>
<dbReference type="Gene3D" id="1.10.8.260">
    <property type="entry name" value="HI0933 insert domain-like"/>
    <property type="match status" value="1"/>
</dbReference>
<evidence type="ECO:0000256" key="1">
    <source>
        <dbReference type="ARBA" id="ARBA00001974"/>
    </source>
</evidence>
<dbReference type="Pfam" id="PF03486">
    <property type="entry name" value="HI0933_like"/>
    <property type="match status" value="1"/>
</dbReference>
<dbReference type="InterPro" id="IPR004792">
    <property type="entry name" value="BaiN-like"/>
</dbReference>
<dbReference type="InterPro" id="IPR055178">
    <property type="entry name" value="RsdA/BaiN/AoA(So)-like_dom"/>
</dbReference>
<comment type="cofactor">
    <cofactor evidence="1">
        <name>FAD</name>
        <dbReference type="ChEBI" id="CHEBI:57692"/>
    </cofactor>
</comment>